<sequence>MAHVASFADRVEREVGLATHDLGFLYTLACVAPSRLLGDEHAERAALAAADHLMARFLEPAGIIQAWGDLTHPSERGRTIIDSLMNMPLLRWAGERTGEARYADAADRHVAQLRQHIVRADDTTFHTFHWDPVTGEPLRGTTQQGYADDSCWARGQAWGVYGFAIDARETGNADSLATAVRVAEYFLDHLPADGVAYWDLVFTDGSDQPRDSSAAAIAASGLLELAPLVAGTDPADAARYVQEAHAMLASLAADYTGADVPGSNALILHGVYDWPKSIGVDEGTLWGDYFYLEALVRVLRPRWQPYW</sequence>
<keyword evidence="6" id="KW-1185">Reference proteome</keyword>
<feature type="binding site" evidence="4">
    <location>
        <position position="158"/>
    </location>
    <ligand>
        <name>substrate</name>
    </ligand>
</feature>
<dbReference type="GO" id="GO:0052757">
    <property type="term" value="F:chondroitin hydrolase activity"/>
    <property type="evidence" value="ECO:0007669"/>
    <property type="project" value="TreeGrafter"/>
</dbReference>
<evidence type="ECO:0000256" key="4">
    <source>
        <dbReference type="PIRSR" id="PIRSR610905-2"/>
    </source>
</evidence>
<evidence type="ECO:0000313" key="5">
    <source>
        <dbReference type="EMBL" id="TNU73431.1"/>
    </source>
</evidence>
<feature type="binding site" evidence="4">
    <location>
        <position position="82"/>
    </location>
    <ligand>
        <name>substrate</name>
    </ligand>
</feature>
<feature type="active site" description="Nucleophile" evidence="3">
    <location>
        <position position="21"/>
    </location>
</feature>
<evidence type="ECO:0000313" key="6">
    <source>
        <dbReference type="Proteomes" id="UP000313849"/>
    </source>
</evidence>
<evidence type="ECO:0000256" key="2">
    <source>
        <dbReference type="ARBA" id="ARBA00038358"/>
    </source>
</evidence>
<dbReference type="Pfam" id="PF07470">
    <property type="entry name" value="Glyco_hydro_88"/>
    <property type="match status" value="1"/>
</dbReference>
<evidence type="ECO:0000256" key="1">
    <source>
        <dbReference type="ARBA" id="ARBA00022801"/>
    </source>
</evidence>
<comment type="caution">
    <text evidence="5">The sequence shown here is derived from an EMBL/GenBank/DDBJ whole genome shotgun (WGS) entry which is preliminary data.</text>
</comment>
<dbReference type="PANTHER" id="PTHR36845">
    <property type="entry name" value="HYDROLASE, PUTATIVE (AFU_ORTHOLOGUE AFUA_7G05090)-RELATED"/>
    <property type="match status" value="1"/>
</dbReference>
<organism evidence="5 6">
    <name type="scientific">Miniimonas arenae</name>
    <dbReference type="NCBI Taxonomy" id="676201"/>
    <lineage>
        <taxon>Bacteria</taxon>
        <taxon>Bacillati</taxon>
        <taxon>Actinomycetota</taxon>
        <taxon>Actinomycetes</taxon>
        <taxon>Micrococcales</taxon>
        <taxon>Beutenbergiaceae</taxon>
        <taxon>Miniimonas</taxon>
    </lineage>
</organism>
<dbReference type="InterPro" id="IPR052369">
    <property type="entry name" value="UG_Glycosaminoglycan_Hydrolase"/>
</dbReference>
<reference evidence="5 6" key="1">
    <citation type="submission" date="2019-06" db="EMBL/GenBank/DDBJ databases">
        <title>Draft genome sequence of Miniimonas arenae KCTC 19750T isolated from sea sand.</title>
        <authorList>
            <person name="Park S.-J."/>
        </authorList>
    </citation>
    <scope>NUCLEOTIDE SEQUENCE [LARGE SCALE GENOMIC DNA]</scope>
    <source>
        <strain evidence="5 6">KCTC 19750</strain>
    </source>
</reference>
<feature type="binding site" evidence="4">
    <location>
        <position position="142"/>
    </location>
    <ligand>
        <name>substrate</name>
    </ligand>
</feature>
<dbReference type="InterPro" id="IPR012341">
    <property type="entry name" value="6hp_glycosidase-like_sf"/>
</dbReference>
<dbReference type="Proteomes" id="UP000313849">
    <property type="component" value="Unassembled WGS sequence"/>
</dbReference>
<proteinExistence type="inferred from homology"/>
<feature type="binding site" evidence="4">
    <location>
        <position position="154"/>
    </location>
    <ligand>
        <name>substrate</name>
    </ligand>
</feature>
<dbReference type="AlphaFoldDB" id="A0A5C5B9Q3"/>
<dbReference type="Gene3D" id="1.50.10.10">
    <property type="match status" value="1"/>
</dbReference>
<dbReference type="SUPFAM" id="SSF48208">
    <property type="entry name" value="Six-hairpin glycosidases"/>
    <property type="match status" value="1"/>
</dbReference>
<dbReference type="InterPro" id="IPR010905">
    <property type="entry name" value="Glyco_hydro_88"/>
</dbReference>
<dbReference type="GO" id="GO:0000272">
    <property type="term" value="P:polysaccharide catabolic process"/>
    <property type="evidence" value="ECO:0007669"/>
    <property type="project" value="TreeGrafter"/>
</dbReference>
<protein>
    <submittedName>
        <fullName evidence="5">Glucuronyl hydrolase</fullName>
    </submittedName>
</protein>
<feature type="binding site" evidence="4">
    <location>
        <position position="21"/>
    </location>
    <ligand>
        <name>substrate</name>
    </ligand>
</feature>
<accession>A0A5C5B9Q3</accession>
<name>A0A5C5B9Q3_9MICO</name>
<evidence type="ECO:0000256" key="3">
    <source>
        <dbReference type="PIRSR" id="PIRSR610905-1"/>
    </source>
</evidence>
<keyword evidence="1 5" id="KW-0378">Hydrolase</keyword>
<gene>
    <name evidence="5" type="ORF">FH969_11415</name>
</gene>
<dbReference type="EMBL" id="VENP01000046">
    <property type="protein sequence ID" value="TNU73431.1"/>
    <property type="molecule type" value="Genomic_DNA"/>
</dbReference>
<feature type="active site" description="Proton donor" evidence="3">
    <location>
        <position position="82"/>
    </location>
</feature>
<feature type="binding site" evidence="4">
    <location>
        <position position="140"/>
    </location>
    <ligand>
        <name>substrate</name>
    </ligand>
</feature>
<dbReference type="InterPro" id="IPR008928">
    <property type="entry name" value="6-hairpin_glycosidase_sf"/>
</dbReference>
<comment type="similarity">
    <text evidence="2">Belongs to the glycosyl hydrolase 88 family.</text>
</comment>
<dbReference type="OrthoDB" id="428577at2"/>
<dbReference type="PANTHER" id="PTHR36845:SF1">
    <property type="entry name" value="HYDROLASE, PUTATIVE (AFU_ORTHOLOGUE AFUA_7G05090)-RELATED"/>
    <property type="match status" value="1"/>
</dbReference>